<proteinExistence type="predicted"/>
<organism evidence="1">
    <name type="scientific">Myoviridae sp. ctQve5</name>
    <dbReference type="NCBI Taxonomy" id="2825103"/>
    <lineage>
        <taxon>Viruses</taxon>
        <taxon>Duplodnaviria</taxon>
        <taxon>Heunggongvirae</taxon>
        <taxon>Uroviricota</taxon>
        <taxon>Caudoviricetes</taxon>
    </lineage>
</organism>
<name>A0A8S5PUK9_9CAUD</name>
<dbReference type="Pfam" id="PF11836">
    <property type="entry name" value="Phage_TAC_11"/>
    <property type="match status" value="1"/>
</dbReference>
<evidence type="ECO:0000313" key="1">
    <source>
        <dbReference type="EMBL" id="DAE10750.1"/>
    </source>
</evidence>
<sequence length="116" mass="12925">MVLDKVVKMKIGKKQYNLSFPISTIFELEEEMNQGLMKVIARIQEAKIKDIYTLFKWAVIGGGHELTEEEIQALFLEAVDEAGYETLVTNILNAVVKSGIIGGQKKINAVLAAKKE</sequence>
<accession>A0A8S5PUK9</accession>
<reference evidence="1" key="1">
    <citation type="journal article" date="2021" name="Proc. Natl. Acad. Sci. U.S.A.">
        <title>A Catalog of Tens of Thousands of Viruses from Human Metagenomes Reveals Hidden Associations with Chronic Diseases.</title>
        <authorList>
            <person name="Tisza M.J."/>
            <person name="Buck C.B."/>
        </authorList>
    </citation>
    <scope>NUCLEOTIDE SEQUENCE</scope>
    <source>
        <strain evidence="1">CtQve5</strain>
    </source>
</reference>
<dbReference type="InterPro" id="IPR021791">
    <property type="entry name" value="Phage_TAC_11"/>
</dbReference>
<protein>
    <submittedName>
        <fullName evidence="1">Tail assembly chaperone protein</fullName>
    </submittedName>
</protein>
<dbReference type="EMBL" id="BK015519">
    <property type="protein sequence ID" value="DAE10750.1"/>
    <property type="molecule type" value="Genomic_DNA"/>
</dbReference>